<dbReference type="Proteomes" id="UP000887574">
    <property type="component" value="Unplaced"/>
</dbReference>
<dbReference type="EC" id="4.2.1.1" evidence="2"/>
<dbReference type="GO" id="GO:0004089">
    <property type="term" value="F:carbonate dehydratase activity"/>
    <property type="evidence" value="ECO:0007669"/>
    <property type="project" value="UniProtKB-EC"/>
</dbReference>
<dbReference type="InterPro" id="IPR023561">
    <property type="entry name" value="Carbonic_anhydrase_a-class"/>
</dbReference>
<keyword evidence="9" id="KW-1185">Reference proteome</keyword>
<feature type="domain" description="Alpha-carbonic anhydrase" evidence="8">
    <location>
        <begin position="1"/>
        <end position="169"/>
    </location>
</feature>
<comment type="catalytic activity">
    <reaction evidence="6">
        <text>hydrogencarbonate + H(+) = CO2 + H2O</text>
        <dbReference type="Rhea" id="RHEA:10748"/>
        <dbReference type="ChEBI" id="CHEBI:15377"/>
        <dbReference type="ChEBI" id="CHEBI:15378"/>
        <dbReference type="ChEBI" id="CHEBI:16526"/>
        <dbReference type="ChEBI" id="CHEBI:17544"/>
        <dbReference type="EC" id="4.2.1.1"/>
    </reaction>
</comment>
<dbReference type="GO" id="GO:0008270">
    <property type="term" value="F:zinc ion binding"/>
    <property type="evidence" value="ECO:0007669"/>
    <property type="project" value="InterPro"/>
</dbReference>
<evidence type="ECO:0000313" key="9">
    <source>
        <dbReference type="Proteomes" id="UP000887574"/>
    </source>
</evidence>
<feature type="chain" id="PRO_5037367552" description="carbonic anhydrase" evidence="7">
    <location>
        <begin position="18"/>
        <end position="169"/>
    </location>
</feature>
<evidence type="ECO:0000313" key="10">
    <source>
        <dbReference type="WBParaSite" id="jg14914"/>
    </source>
</evidence>
<dbReference type="PROSITE" id="PS51144">
    <property type="entry name" value="ALPHA_CA_2"/>
    <property type="match status" value="1"/>
</dbReference>
<dbReference type="PANTHER" id="PTHR18952">
    <property type="entry name" value="CARBONIC ANHYDRASE"/>
    <property type="match status" value="1"/>
</dbReference>
<keyword evidence="4" id="KW-0862">Zinc</keyword>
<evidence type="ECO:0000256" key="6">
    <source>
        <dbReference type="ARBA" id="ARBA00048348"/>
    </source>
</evidence>
<keyword evidence="5" id="KW-0456">Lyase</keyword>
<evidence type="ECO:0000259" key="8">
    <source>
        <dbReference type="PROSITE" id="PS51144"/>
    </source>
</evidence>
<dbReference type="SMART" id="SM01057">
    <property type="entry name" value="Carb_anhydrase"/>
    <property type="match status" value="1"/>
</dbReference>
<keyword evidence="7" id="KW-0732">Signal</keyword>
<evidence type="ECO:0000256" key="2">
    <source>
        <dbReference type="ARBA" id="ARBA00012925"/>
    </source>
</evidence>
<name>A0A915D343_9BILA</name>
<dbReference type="Gene3D" id="3.10.200.10">
    <property type="entry name" value="Alpha carbonic anhydrase"/>
    <property type="match status" value="2"/>
</dbReference>
<dbReference type="Pfam" id="PF00194">
    <property type="entry name" value="Carb_anhydrase"/>
    <property type="match status" value="2"/>
</dbReference>
<evidence type="ECO:0000256" key="3">
    <source>
        <dbReference type="ARBA" id="ARBA00022723"/>
    </source>
</evidence>
<dbReference type="PANTHER" id="PTHR18952:SF265">
    <property type="entry name" value="CARBONIC ANHYDRASE"/>
    <property type="match status" value="1"/>
</dbReference>
<feature type="signal peptide" evidence="7">
    <location>
        <begin position="1"/>
        <end position="17"/>
    </location>
</feature>
<dbReference type="InterPro" id="IPR001148">
    <property type="entry name" value="CA_dom"/>
</dbReference>
<evidence type="ECO:0000256" key="7">
    <source>
        <dbReference type="SAM" id="SignalP"/>
    </source>
</evidence>
<dbReference type="InterPro" id="IPR036398">
    <property type="entry name" value="CA_dom_sf"/>
</dbReference>
<protein>
    <recommendedName>
        <fullName evidence="2">carbonic anhydrase</fullName>
        <ecNumber evidence="2">4.2.1.1</ecNumber>
    </recommendedName>
</protein>
<evidence type="ECO:0000256" key="1">
    <source>
        <dbReference type="ARBA" id="ARBA00010718"/>
    </source>
</evidence>
<reference evidence="10" key="1">
    <citation type="submission" date="2022-11" db="UniProtKB">
        <authorList>
            <consortium name="WormBaseParasite"/>
        </authorList>
    </citation>
    <scope>IDENTIFICATION</scope>
</reference>
<dbReference type="SUPFAM" id="SSF51069">
    <property type="entry name" value="Carbonic anhydrase"/>
    <property type="match status" value="1"/>
</dbReference>
<proteinExistence type="inferred from homology"/>
<evidence type="ECO:0000256" key="4">
    <source>
        <dbReference type="ARBA" id="ARBA00022833"/>
    </source>
</evidence>
<dbReference type="AlphaFoldDB" id="A0A915D343"/>
<accession>A0A915D343</accession>
<sequence>MLWSYFIFVLVVNFVSGQNSAPAILNHVDEGEVQQHYNRAIEGKLENIGHTLKFTPNDKSPNVEVEGGDLGGKYRFLQYHLHWSQSLEKILADKLPTDRNCFIRYMGSLTTEPCTEGVIWTVFAQPLLISQAQMTELRALVDNSPKPQLISRNYRQVQDHKNRTVKFFC</sequence>
<dbReference type="WBParaSite" id="jg14914">
    <property type="protein sequence ID" value="jg14914"/>
    <property type="gene ID" value="jg14914"/>
</dbReference>
<organism evidence="9 10">
    <name type="scientific">Ditylenchus dipsaci</name>
    <dbReference type="NCBI Taxonomy" id="166011"/>
    <lineage>
        <taxon>Eukaryota</taxon>
        <taxon>Metazoa</taxon>
        <taxon>Ecdysozoa</taxon>
        <taxon>Nematoda</taxon>
        <taxon>Chromadorea</taxon>
        <taxon>Rhabditida</taxon>
        <taxon>Tylenchina</taxon>
        <taxon>Tylenchomorpha</taxon>
        <taxon>Sphaerularioidea</taxon>
        <taxon>Anguinidae</taxon>
        <taxon>Anguininae</taxon>
        <taxon>Ditylenchus</taxon>
    </lineage>
</organism>
<comment type="similarity">
    <text evidence="1">Belongs to the alpha-carbonic anhydrase family.</text>
</comment>
<evidence type="ECO:0000256" key="5">
    <source>
        <dbReference type="ARBA" id="ARBA00023239"/>
    </source>
</evidence>
<keyword evidence="3" id="KW-0479">Metal-binding</keyword>